<reference evidence="2 3" key="1">
    <citation type="submission" date="2016-10" db="EMBL/GenBank/DDBJ databases">
        <title>Genome sequence of the basidiomycete white-rot fungus Trametes pubescens.</title>
        <authorList>
            <person name="Makela M.R."/>
            <person name="Granchi Z."/>
            <person name="Peng M."/>
            <person name="De Vries R.P."/>
            <person name="Grigoriev I."/>
            <person name="Riley R."/>
            <person name="Hilden K."/>
        </authorList>
    </citation>
    <scope>NUCLEOTIDE SEQUENCE [LARGE SCALE GENOMIC DNA]</scope>
    <source>
        <strain evidence="2 3">FBCC735</strain>
    </source>
</reference>
<dbReference type="AlphaFoldDB" id="A0A1M2VFD0"/>
<comment type="caution">
    <text evidence="2">The sequence shown here is derived from an EMBL/GenBank/DDBJ whole genome shotgun (WGS) entry which is preliminary data.</text>
</comment>
<gene>
    <name evidence="2" type="ORF">TRAPUB_2888</name>
</gene>
<name>A0A1M2VFD0_TRAPU</name>
<evidence type="ECO:0000313" key="2">
    <source>
        <dbReference type="EMBL" id="OJT06258.1"/>
    </source>
</evidence>
<dbReference type="OMA" id="SHDAMMH"/>
<keyword evidence="3" id="KW-1185">Reference proteome</keyword>
<sequence length="163" mass="16767">MQFTTALTALSNILAASMVASAMVVAVSDVSGATDDPANEREPPSWLVSHDAMMHWLATTDAELTFIGDPPNPLTPRSAQNTMVTYCASRTQNVCGGACTFYNGGATCLAAPGTNCLSATNNVGFCDRGGCGGSCNQLSSCGTRLDNGFCFTPGTQSIIVPPS</sequence>
<evidence type="ECO:0000256" key="1">
    <source>
        <dbReference type="SAM" id="SignalP"/>
    </source>
</evidence>
<proteinExistence type="predicted"/>
<dbReference type="EMBL" id="MNAD01001334">
    <property type="protein sequence ID" value="OJT06258.1"/>
    <property type="molecule type" value="Genomic_DNA"/>
</dbReference>
<organism evidence="2 3">
    <name type="scientific">Trametes pubescens</name>
    <name type="common">White-rot fungus</name>
    <dbReference type="NCBI Taxonomy" id="154538"/>
    <lineage>
        <taxon>Eukaryota</taxon>
        <taxon>Fungi</taxon>
        <taxon>Dikarya</taxon>
        <taxon>Basidiomycota</taxon>
        <taxon>Agaricomycotina</taxon>
        <taxon>Agaricomycetes</taxon>
        <taxon>Polyporales</taxon>
        <taxon>Polyporaceae</taxon>
        <taxon>Trametes</taxon>
    </lineage>
</organism>
<evidence type="ECO:0000313" key="3">
    <source>
        <dbReference type="Proteomes" id="UP000184267"/>
    </source>
</evidence>
<accession>A0A1M2VFD0</accession>
<protein>
    <submittedName>
        <fullName evidence="2">Uncharacterized protein</fullName>
    </submittedName>
</protein>
<dbReference type="Proteomes" id="UP000184267">
    <property type="component" value="Unassembled WGS sequence"/>
</dbReference>
<feature type="signal peptide" evidence="1">
    <location>
        <begin position="1"/>
        <end position="22"/>
    </location>
</feature>
<keyword evidence="1" id="KW-0732">Signal</keyword>
<feature type="chain" id="PRO_5013222557" evidence="1">
    <location>
        <begin position="23"/>
        <end position="163"/>
    </location>
</feature>
<dbReference type="OrthoDB" id="2985022at2759"/>